<reference evidence="2" key="1">
    <citation type="journal article" date="2023" name="Mol. Phylogenet. Evol.">
        <title>Genome-scale phylogeny and comparative genomics of the fungal order Sordariales.</title>
        <authorList>
            <person name="Hensen N."/>
            <person name="Bonometti L."/>
            <person name="Westerberg I."/>
            <person name="Brannstrom I.O."/>
            <person name="Guillou S."/>
            <person name="Cros-Aarteil S."/>
            <person name="Calhoun S."/>
            <person name="Haridas S."/>
            <person name="Kuo A."/>
            <person name="Mondo S."/>
            <person name="Pangilinan J."/>
            <person name="Riley R."/>
            <person name="LaButti K."/>
            <person name="Andreopoulos B."/>
            <person name="Lipzen A."/>
            <person name="Chen C."/>
            <person name="Yan M."/>
            <person name="Daum C."/>
            <person name="Ng V."/>
            <person name="Clum A."/>
            <person name="Steindorff A."/>
            <person name="Ohm R.A."/>
            <person name="Martin F."/>
            <person name="Silar P."/>
            <person name="Natvig D.O."/>
            <person name="Lalanne C."/>
            <person name="Gautier V."/>
            <person name="Ament-Velasquez S.L."/>
            <person name="Kruys A."/>
            <person name="Hutchinson M.I."/>
            <person name="Powell A.J."/>
            <person name="Barry K."/>
            <person name="Miller A.N."/>
            <person name="Grigoriev I.V."/>
            <person name="Debuchy R."/>
            <person name="Gladieux P."/>
            <person name="Hiltunen Thoren M."/>
            <person name="Johannesson H."/>
        </authorList>
    </citation>
    <scope>NUCLEOTIDE SEQUENCE</scope>
    <source>
        <strain evidence="2">CBS 757.83</strain>
    </source>
</reference>
<feature type="compositionally biased region" description="Gly residues" evidence="1">
    <location>
        <begin position="254"/>
        <end position="285"/>
    </location>
</feature>
<evidence type="ECO:0008006" key="4">
    <source>
        <dbReference type="Google" id="ProtNLM"/>
    </source>
</evidence>
<organism evidence="2 3">
    <name type="scientific">Parathielavia hyrcaniae</name>
    <dbReference type="NCBI Taxonomy" id="113614"/>
    <lineage>
        <taxon>Eukaryota</taxon>
        <taxon>Fungi</taxon>
        <taxon>Dikarya</taxon>
        <taxon>Ascomycota</taxon>
        <taxon>Pezizomycotina</taxon>
        <taxon>Sordariomycetes</taxon>
        <taxon>Sordariomycetidae</taxon>
        <taxon>Sordariales</taxon>
        <taxon>Chaetomiaceae</taxon>
        <taxon>Parathielavia</taxon>
    </lineage>
</organism>
<feature type="compositionally biased region" description="Basic residues" evidence="1">
    <location>
        <begin position="352"/>
        <end position="363"/>
    </location>
</feature>
<feature type="compositionally biased region" description="Basic and acidic residues" evidence="1">
    <location>
        <begin position="164"/>
        <end position="177"/>
    </location>
</feature>
<feature type="region of interest" description="Disordered" evidence="1">
    <location>
        <begin position="1"/>
        <end position="363"/>
    </location>
</feature>
<feature type="compositionally biased region" description="Basic and acidic residues" evidence="1">
    <location>
        <begin position="233"/>
        <end position="253"/>
    </location>
</feature>
<feature type="compositionally biased region" description="Basic and acidic residues" evidence="1">
    <location>
        <begin position="308"/>
        <end position="351"/>
    </location>
</feature>
<evidence type="ECO:0000313" key="2">
    <source>
        <dbReference type="EMBL" id="KAK4106108.1"/>
    </source>
</evidence>
<feature type="compositionally biased region" description="Low complexity" evidence="1">
    <location>
        <begin position="80"/>
        <end position="97"/>
    </location>
</feature>
<feature type="compositionally biased region" description="Basic and acidic residues" evidence="1">
    <location>
        <begin position="103"/>
        <end position="121"/>
    </location>
</feature>
<evidence type="ECO:0000313" key="3">
    <source>
        <dbReference type="Proteomes" id="UP001305647"/>
    </source>
</evidence>
<accession>A0AAN6T620</accession>
<comment type="caution">
    <text evidence="2">The sequence shown here is derived from an EMBL/GenBank/DDBJ whole genome shotgun (WGS) entry which is preliminary data.</text>
</comment>
<sequence length="363" mass="36890">METINNIANAASKVIWGEGQANKSGQEPISGKMGNVEAGEPYDAGNIGEPNGAGPSSLGRIVPGTEESPSDPASGADKVANSTAPTTATTTTGTSSPLPMPKPEPEAASKEHFAAGAKDGDEQSTATGSTAGPAKFPSSALPMRGDSTKAQNDTRPPPLAASSPEDKADTKKEEKKSQPQSDEDVQNAEVDVKGPGPRPLAEVAREHGGDAGNSASGTSGSEKSSDSILPGVKKSEGERREEDQEQQRRRDSGKGLGEAAQGGGGGDGDAGVGEHGGGKMGGGTGEHYHRSSGLAAEGGDFDASKPGAGREADRLLEQKGVHREVKGHGDHGHGADTDGGKEKVHLKDKIKAKLHMNHNHSSS</sequence>
<keyword evidence="3" id="KW-1185">Reference proteome</keyword>
<protein>
    <recommendedName>
        <fullName evidence="4">Glycine-rich cell wall structural protein 1</fullName>
    </recommendedName>
</protein>
<dbReference type="Proteomes" id="UP001305647">
    <property type="component" value="Unassembled WGS sequence"/>
</dbReference>
<gene>
    <name evidence="2" type="ORF">N658DRAFT_482042</name>
</gene>
<evidence type="ECO:0000256" key="1">
    <source>
        <dbReference type="SAM" id="MobiDB-lite"/>
    </source>
</evidence>
<dbReference type="AlphaFoldDB" id="A0AAN6T620"/>
<reference evidence="2" key="2">
    <citation type="submission" date="2023-05" db="EMBL/GenBank/DDBJ databases">
        <authorList>
            <consortium name="Lawrence Berkeley National Laboratory"/>
            <person name="Steindorff A."/>
            <person name="Hensen N."/>
            <person name="Bonometti L."/>
            <person name="Westerberg I."/>
            <person name="Brannstrom I.O."/>
            <person name="Guillou S."/>
            <person name="Cros-Aarteil S."/>
            <person name="Calhoun S."/>
            <person name="Haridas S."/>
            <person name="Kuo A."/>
            <person name="Mondo S."/>
            <person name="Pangilinan J."/>
            <person name="Riley R."/>
            <person name="Labutti K."/>
            <person name="Andreopoulos B."/>
            <person name="Lipzen A."/>
            <person name="Chen C."/>
            <person name="Yanf M."/>
            <person name="Daum C."/>
            <person name="Ng V."/>
            <person name="Clum A."/>
            <person name="Ohm R."/>
            <person name="Martin F."/>
            <person name="Silar P."/>
            <person name="Natvig D."/>
            <person name="Lalanne C."/>
            <person name="Gautier V."/>
            <person name="Ament-Velasquez S.L."/>
            <person name="Kruys A."/>
            <person name="Hutchinson M.I."/>
            <person name="Powell A.J."/>
            <person name="Barry K."/>
            <person name="Miller A.N."/>
            <person name="Grigoriev I.V."/>
            <person name="Debuchy R."/>
            <person name="Gladieux P."/>
            <person name="Thoren M.H."/>
            <person name="Johannesson H."/>
        </authorList>
    </citation>
    <scope>NUCLEOTIDE SEQUENCE</scope>
    <source>
        <strain evidence="2">CBS 757.83</strain>
    </source>
</reference>
<name>A0AAN6T620_9PEZI</name>
<proteinExistence type="predicted"/>
<dbReference type="EMBL" id="MU863624">
    <property type="protein sequence ID" value="KAK4106108.1"/>
    <property type="molecule type" value="Genomic_DNA"/>
</dbReference>